<evidence type="ECO:0000313" key="10">
    <source>
        <dbReference type="EMBL" id="QQK79019.1"/>
    </source>
</evidence>
<dbReference type="Gene3D" id="3.30.300.210">
    <property type="entry name" value="Nutrient germinant receptor protein C, domain 3"/>
    <property type="match status" value="1"/>
</dbReference>
<dbReference type="InterPro" id="IPR038501">
    <property type="entry name" value="Spore_GerAC_C_sf"/>
</dbReference>
<dbReference type="Pfam" id="PF05504">
    <property type="entry name" value="Spore_GerAC"/>
    <property type="match status" value="1"/>
</dbReference>
<evidence type="ECO:0000256" key="4">
    <source>
        <dbReference type="ARBA" id="ARBA00022729"/>
    </source>
</evidence>
<keyword evidence="5" id="KW-0472">Membrane</keyword>
<organism evidence="10 11">
    <name type="scientific">Salicibibacter cibi</name>
    <dbReference type="NCBI Taxonomy" id="2743001"/>
    <lineage>
        <taxon>Bacteria</taxon>
        <taxon>Bacillati</taxon>
        <taxon>Bacillota</taxon>
        <taxon>Bacilli</taxon>
        <taxon>Bacillales</taxon>
        <taxon>Bacillaceae</taxon>
        <taxon>Salicibibacter</taxon>
    </lineage>
</organism>
<dbReference type="GO" id="GO:0016020">
    <property type="term" value="C:membrane"/>
    <property type="evidence" value="ECO:0007669"/>
    <property type="project" value="UniProtKB-SubCell"/>
</dbReference>
<keyword evidence="4" id="KW-0732">Signal</keyword>
<evidence type="ECO:0000259" key="8">
    <source>
        <dbReference type="Pfam" id="PF05504"/>
    </source>
</evidence>
<accession>A0A7T7CEG7</accession>
<dbReference type="GO" id="GO:0009847">
    <property type="term" value="P:spore germination"/>
    <property type="evidence" value="ECO:0007669"/>
    <property type="project" value="InterPro"/>
</dbReference>
<sequence length="362" mass="41432">MIKRMYILSLIAMFVVGGCVPEYDYIEEVQYIQAMGHDLEDGEHRITGITTIFTAAEDMLPENKTIYVSGESLETLYNSLQAKSPRHVDTGRARVHLFHEDMAAQDGIFSSLDTVQRNPMIDQDMQVAITREPARDMLETEYAFHVPTFRYLQDVLEQNQEKQMPRTSLHDFMYHYYAEGADPYLPILAYQGDHVKVAGLALFQGDTFVEDISIDDAQIFRMLNEHTDEGTVHIQLNENKGVSFHRLSSNSNWTITQETDGTHVQVDLDIEGPIRQTYGGVEGYKRESIEQLERLATEEFERRMSETIQYFQALNIDPIGIGERVGQNVRGLDIQQWEKEAYPDVDVDVNVDFTIDNTGAVE</sequence>
<dbReference type="AlphaFoldDB" id="A0A7T7CEG7"/>
<evidence type="ECO:0000259" key="9">
    <source>
        <dbReference type="Pfam" id="PF25198"/>
    </source>
</evidence>
<dbReference type="KEGG" id="scib:HUG20_03285"/>
<feature type="domain" description="Spore germination protein N-terminal" evidence="9">
    <location>
        <begin position="25"/>
        <end position="188"/>
    </location>
</feature>
<dbReference type="PANTHER" id="PTHR35789:SF1">
    <property type="entry name" value="SPORE GERMINATION PROTEIN B3"/>
    <property type="match status" value="1"/>
</dbReference>
<evidence type="ECO:0000256" key="7">
    <source>
        <dbReference type="ARBA" id="ARBA00023288"/>
    </source>
</evidence>
<comment type="subcellular location">
    <subcellularLocation>
        <location evidence="1">Membrane</location>
        <topology evidence="1">Lipid-anchor</topology>
    </subcellularLocation>
</comment>
<evidence type="ECO:0000256" key="1">
    <source>
        <dbReference type="ARBA" id="ARBA00004635"/>
    </source>
</evidence>
<dbReference type="EMBL" id="CP054706">
    <property type="protein sequence ID" value="QQK79019.1"/>
    <property type="molecule type" value="Genomic_DNA"/>
</dbReference>
<name>A0A7T7CEG7_9BACI</name>
<dbReference type="Pfam" id="PF25198">
    <property type="entry name" value="Spore_GerAC_N"/>
    <property type="match status" value="1"/>
</dbReference>
<keyword evidence="11" id="KW-1185">Reference proteome</keyword>
<keyword evidence="7" id="KW-0449">Lipoprotein</keyword>
<evidence type="ECO:0000256" key="5">
    <source>
        <dbReference type="ARBA" id="ARBA00023136"/>
    </source>
</evidence>
<dbReference type="InterPro" id="IPR008844">
    <property type="entry name" value="Spore_GerAC-like"/>
</dbReference>
<gene>
    <name evidence="10" type="ORF">HUG20_03285</name>
</gene>
<evidence type="ECO:0000256" key="2">
    <source>
        <dbReference type="ARBA" id="ARBA00007886"/>
    </source>
</evidence>
<dbReference type="PANTHER" id="PTHR35789">
    <property type="entry name" value="SPORE GERMINATION PROTEIN B3"/>
    <property type="match status" value="1"/>
</dbReference>
<reference evidence="10 11" key="1">
    <citation type="submission" date="2020-06" db="EMBL/GenBank/DDBJ databases">
        <title>Genomic analysis of Salicibibacter sp. NKC21-4.</title>
        <authorList>
            <person name="Oh Y.J."/>
        </authorList>
    </citation>
    <scope>NUCLEOTIDE SEQUENCE [LARGE SCALE GENOMIC DNA]</scope>
    <source>
        <strain evidence="10 11">NKC21-4</strain>
    </source>
</reference>
<dbReference type="PROSITE" id="PS51257">
    <property type="entry name" value="PROKAR_LIPOPROTEIN"/>
    <property type="match status" value="1"/>
</dbReference>
<feature type="domain" description="Spore germination GerAC-like C-terminal" evidence="8">
    <location>
        <begin position="199"/>
        <end position="359"/>
    </location>
</feature>
<keyword evidence="6" id="KW-0564">Palmitate</keyword>
<dbReference type="InterPro" id="IPR046953">
    <property type="entry name" value="Spore_GerAC-like_C"/>
</dbReference>
<evidence type="ECO:0000256" key="3">
    <source>
        <dbReference type="ARBA" id="ARBA00022544"/>
    </source>
</evidence>
<proteinExistence type="inferred from homology"/>
<evidence type="ECO:0000313" key="11">
    <source>
        <dbReference type="Proteomes" id="UP000595349"/>
    </source>
</evidence>
<comment type="similarity">
    <text evidence="2">Belongs to the GerABKC lipoprotein family.</text>
</comment>
<dbReference type="NCBIfam" id="TIGR02887">
    <property type="entry name" value="spore_ger_x_C"/>
    <property type="match status" value="1"/>
</dbReference>
<protein>
    <submittedName>
        <fullName evidence="10">Ger(X)C family spore germination protein</fullName>
    </submittedName>
</protein>
<dbReference type="InterPro" id="IPR057336">
    <property type="entry name" value="GerAC_N"/>
</dbReference>
<dbReference type="Proteomes" id="UP000595349">
    <property type="component" value="Chromosome"/>
</dbReference>
<evidence type="ECO:0000256" key="6">
    <source>
        <dbReference type="ARBA" id="ARBA00023139"/>
    </source>
</evidence>
<dbReference type="RefSeq" id="WP_200088030.1">
    <property type="nucleotide sequence ID" value="NZ_CP054706.1"/>
</dbReference>
<keyword evidence="3" id="KW-0309">Germination</keyword>